<feature type="domain" description="4Fe-4S ferredoxin-type" evidence="8">
    <location>
        <begin position="242"/>
        <end position="271"/>
    </location>
</feature>
<evidence type="ECO:0000256" key="3">
    <source>
        <dbReference type="ARBA" id="ARBA00022723"/>
    </source>
</evidence>
<keyword evidence="7" id="KW-1133">Transmembrane helix</keyword>
<keyword evidence="4" id="KW-0249">Electron transport</keyword>
<evidence type="ECO:0000256" key="6">
    <source>
        <dbReference type="ARBA" id="ARBA00023014"/>
    </source>
</evidence>
<evidence type="ECO:0000256" key="5">
    <source>
        <dbReference type="ARBA" id="ARBA00023004"/>
    </source>
</evidence>
<sequence length="322" mass="36235">MPAKPGTRRKKRDNFNERALIVPAMLMLVLWVVAAVAWSQSGDALLTAFFVYVGIFIGVGIGSYIALAEHERDTGRRLIMVMMGGLLLVIALFSDHGNMQVEGLFWALLAGFAPYILLHYALAKVLGPLVFGRIWCGWACWFAMIFDLMPYKHSRYRLPRRWGWVRYIHFITSFIVVSVLWLVFQYNGALGETGLLWFIGGLLLYDVLGIGLGLLLKDNRAFCKYLCPISVMMKTTSRFSLLKVAGNPDAGCETCNVCVEMCPMNIDIPKYIKNGQRVLSTECTLCQTCINLCPEDALWLSFGLDVGGEEHIDYVPPRRRSV</sequence>
<dbReference type="GO" id="GO:0046872">
    <property type="term" value="F:metal ion binding"/>
    <property type="evidence" value="ECO:0007669"/>
    <property type="project" value="UniProtKB-KW"/>
</dbReference>
<feature type="transmembrane region" description="Helical" evidence="7">
    <location>
        <begin position="78"/>
        <end position="97"/>
    </location>
</feature>
<feature type="transmembrane region" description="Helical" evidence="7">
    <location>
        <begin position="20"/>
        <end position="38"/>
    </location>
</feature>
<dbReference type="InterPro" id="IPR017896">
    <property type="entry name" value="4Fe4S_Fe-S-bd"/>
</dbReference>
<dbReference type="KEGG" id="pmet:G4Y79_23930"/>
<evidence type="ECO:0000313" key="9">
    <source>
        <dbReference type="EMBL" id="QPC82696.1"/>
    </source>
</evidence>
<dbReference type="Pfam" id="PF12801">
    <property type="entry name" value="Fer4_5"/>
    <property type="match status" value="2"/>
</dbReference>
<gene>
    <name evidence="9" type="ORF">G4Y79_23930</name>
</gene>
<feature type="transmembrane region" description="Helical" evidence="7">
    <location>
        <begin position="103"/>
        <end position="123"/>
    </location>
</feature>
<dbReference type="PANTHER" id="PTHR30176">
    <property type="entry name" value="FERREDOXIN-TYPE PROTEIN NAPH"/>
    <property type="match status" value="1"/>
</dbReference>
<dbReference type="GO" id="GO:0051539">
    <property type="term" value="F:4 iron, 4 sulfur cluster binding"/>
    <property type="evidence" value="ECO:0007669"/>
    <property type="project" value="UniProtKB-KW"/>
</dbReference>
<reference evidence="9 10" key="1">
    <citation type="submission" date="2020-02" db="EMBL/GenBank/DDBJ databases">
        <authorList>
            <person name="Zheng R.K."/>
            <person name="Sun C.M."/>
        </authorList>
    </citation>
    <scope>NUCLEOTIDE SEQUENCE [LARGE SCALE GENOMIC DNA]</scope>
    <source>
        <strain evidence="10">rifampicinis</strain>
    </source>
</reference>
<dbReference type="InterPro" id="IPR017900">
    <property type="entry name" value="4Fe4S_Fe_S_CS"/>
</dbReference>
<dbReference type="PROSITE" id="PS00198">
    <property type="entry name" value="4FE4S_FER_1"/>
    <property type="match status" value="2"/>
</dbReference>
<dbReference type="RefSeq" id="WP_195170765.1">
    <property type="nucleotide sequence ID" value="NZ_CP062983.1"/>
</dbReference>
<feature type="transmembrane region" description="Helical" evidence="7">
    <location>
        <begin position="44"/>
        <end position="66"/>
    </location>
</feature>
<protein>
    <submittedName>
        <fullName evidence="9">4Fe-4S binding protein</fullName>
    </submittedName>
</protein>
<keyword evidence="5" id="KW-0408">Iron</keyword>
<dbReference type="SUPFAM" id="SSF54862">
    <property type="entry name" value="4Fe-4S ferredoxins"/>
    <property type="match status" value="1"/>
</dbReference>
<evidence type="ECO:0000313" key="10">
    <source>
        <dbReference type="Proteomes" id="UP000594468"/>
    </source>
</evidence>
<dbReference type="Gene3D" id="3.30.70.20">
    <property type="match status" value="1"/>
</dbReference>
<dbReference type="AlphaFoldDB" id="A0A7S8IEK8"/>
<keyword evidence="10" id="KW-1185">Reference proteome</keyword>
<dbReference type="PROSITE" id="PS51379">
    <property type="entry name" value="4FE4S_FER_2"/>
    <property type="match status" value="2"/>
</dbReference>
<keyword evidence="7" id="KW-0472">Membrane</keyword>
<keyword evidence="3" id="KW-0479">Metal-binding</keyword>
<keyword evidence="6" id="KW-0411">Iron-sulfur</keyword>
<evidence type="ECO:0000256" key="7">
    <source>
        <dbReference type="SAM" id="Phobius"/>
    </source>
</evidence>
<evidence type="ECO:0000256" key="4">
    <source>
        <dbReference type="ARBA" id="ARBA00022982"/>
    </source>
</evidence>
<dbReference type="EMBL" id="CP062983">
    <property type="protein sequence ID" value="QPC82696.1"/>
    <property type="molecule type" value="Genomic_DNA"/>
</dbReference>
<dbReference type="PANTHER" id="PTHR30176:SF3">
    <property type="entry name" value="FERREDOXIN-TYPE PROTEIN NAPH"/>
    <property type="match status" value="1"/>
</dbReference>
<keyword evidence="7" id="KW-0812">Transmembrane</keyword>
<organism evidence="9 10">
    <name type="scientific">Phototrophicus methaneseepsis</name>
    <dbReference type="NCBI Taxonomy" id="2710758"/>
    <lineage>
        <taxon>Bacteria</taxon>
        <taxon>Bacillati</taxon>
        <taxon>Chloroflexota</taxon>
        <taxon>Candidatus Thermofontia</taxon>
        <taxon>Phototrophicales</taxon>
        <taxon>Phototrophicaceae</taxon>
        <taxon>Phototrophicus</taxon>
    </lineage>
</organism>
<evidence type="ECO:0000256" key="1">
    <source>
        <dbReference type="ARBA" id="ARBA00022448"/>
    </source>
</evidence>
<dbReference type="GO" id="GO:0005886">
    <property type="term" value="C:plasma membrane"/>
    <property type="evidence" value="ECO:0007669"/>
    <property type="project" value="TreeGrafter"/>
</dbReference>
<proteinExistence type="predicted"/>
<keyword evidence="2" id="KW-0004">4Fe-4S</keyword>
<evidence type="ECO:0000259" key="8">
    <source>
        <dbReference type="PROSITE" id="PS51379"/>
    </source>
</evidence>
<keyword evidence="1" id="KW-0813">Transport</keyword>
<feature type="domain" description="4Fe-4S ferredoxin-type" evidence="8">
    <location>
        <begin position="274"/>
        <end position="303"/>
    </location>
</feature>
<accession>A0A7S8IEK8</accession>
<dbReference type="Proteomes" id="UP000594468">
    <property type="component" value="Chromosome"/>
</dbReference>
<evidence type="ECO:0000256" key="2">
    <source>
        <dbReference type="ARBA" id="ARBA00022485"/>
    </source>
</evidence>
<feature type="transmembrane region" description="Helical" evidence="7">
    <location>
        <begin position="164"/>
        <end position="184"/>
    </location>
</feature>
<dbReference type="InterPro" id="IPR051684">
    <property type="entry name" value="Electron_Trans/Redox"/>
</dbReference>
<name>A0A7S8IEK8_9CHLR</name>
<feature type="transmembrane region" description="Helical" evidence="7">
    <location>
        <begin position="196"/>
        <end position="216"/>
    </location>
</feature>